<proteinExistence type="predicted"/>
<keyword evidence="2" id="KW-1185">Reference proteome</keyword>
<reference evidence="1 2" key="1">
    <citation type="submission" date="2018-04" db="EMBL/GenBank/DDBJ databases">
        <title>WGS assembly of Panicum hallii var. hallii HAL2.</title>
        <authorList>
            <person name="Lovell J."/>
            <person name="Jenkins J."/>
            <person name="Lowry D."/>
            <person name="Mamidi S."/>
            <person name="Sreedasyam A."/>
            <person name="Weng X."/>
            <person name="Barry K."/>
            <person name="Bonette J."/>
            <person name="Campitelli B."/>
            <person name="Daum C."/>
            <person name="Gordon S."/>
            <person name="Gould B."/>
            <person name="Lipzen A."/>
            <person name="MacQueen A."/>
            <person name="Palacio-Mejia J."/>
            <person name="Plott C."/>
            <person name="Shakirov E."/>
            <person name="Shu S."/>
            <person name="Yoshinaga Y."/>
            <person name="Zane M."/>
            <person name="Rokhsar D."/>
            <person name="Grimwood J."/>
            <person name="Schmutz J."/>
            <person name="Juenger T."/>
        </authorList>
    </citation>
    <scope>NUCLEOTIDE SEQUENCE [LARGE SCALE GENOMIC DNA]</scope>
    <source>
        <strain evidence="2">cv. HAL2</strain>
    </source>
</reference>
<name>A0A2T7EIY3_9POAL</name>
<evidence type="ECO:0000313" key="1">
    <source>
        <dbReference type="EMBL" id="PUZ67796.1"/>
    </source>
</evidence>
<dbReference type="EMBL" id="CM009751">
    <property type="protein sequence ID" value="PUZ67796.1"/>
    <property type="molecule type" value="Genomic_DNA"/>
</dbReference>
<dbReference type="Gramene" id="PUZ67796">
    <property type="protein sequence ID" value="PUZ67796"/>
    <property type="gene ID" value="GQ55_3G463200"/>
</dbReference>
<sequence length="127" mass="14299">MACRVEELRMIGGWAILDLPSTARSSPASFGPRSEELGVRPRSMGYRRHLHLIRVGERRTGDRFQWLSAAGGGIRFRRIGGAEGPKDLYVILLFARGLSTCYLYPSQMYLYLDGSLHGFLNINTSMF</sequence>
<gene>
    <name evidence="1" type="ORF">GQ55_3G463200</name>
</gene>
<accession>A0A2T7EIY3</accession>
<protein>
    <submittedName>
        <fullName evidence="1">Uncharacterized protein</fullName>
    </submittedName>
</protein>
<dbReference type="AlphaFoldDB" id="A0A2T7EIY3"/>
<organism evidence="1 2">
    <name type="scientific">Panicum hallii var. hallii</name>
    <dbReference type="NCBI Taxonomy" id="1504633"/>
    <lineage>
        <taxon>Eukaryota</taxon>
        <taxon>Viridiplantae</taxon>
        <taxon>Streptophyta</taxon>
        <taxon>Embryophyta</taxon>
        <taxon>Tracheophyta</taxon>
        <taxon>Spermatophyta</taxon>
        <taxon>Magnoliopsida</taxon>
        <taxon>Liliopsida</taxon>
        <taxon>Poales</taxon>
        <taxon>Poaceae</taxon>
        <taxon>PACMAD clade</taxon>
        <taxon>Panicoideae</taxon>
        <taxon>Panicodae</taxon>
        <taxon>Paniceae</taxon>
        <taxon>Panicinae</taxon>
        <taxon>Panicum</taxon>
        <taxon>Panicum sect. Panicum</taxon>
    </lineage>
</organism>
<evidence type="ECO:0000313" key="2">
    <source>
        <dbReference type="Proteomes" id="UP000244336"/>
    </source>
</evidence>
<dbReference type="Proteomes" id="UP000244336">
    <property type="component" value="Chromosome 3"/>
</dbReference>